<protein>
    <submittedName>
        <fullName evidence="11">C-type cytochrome</fullName>
    </submittedName>
</protein>
<dbReference type="Gene3D" id="1.10.760.10">
    <property type="entry name" value="Cytochrome c-like domain"/>
    <property type="match status" value="1"/>
</dbReference>
<dbReference type="GO" id="GO:0031979">
    <property type="term" value="C:plasma membrane-derived thylakoid lumen"/>
    <property type="evidence" value="ECO:0007669"/>
    <property type="project" value="UniProtKB-SubCell"/>
</dbReference>
<dbReference type="InterPro" id="IPR036909">
    <property type="entry name" value="Cyt_c-like_dom_sf"/>
</dbReference>
<keyword evidence="12" id="KW-1185">Reference proteome</keyword>
<dbReference type="AlphaFoldDB" id="A0A928Z4M9"/>
<keyword evidence="7 9" id="KW-0408">Iron</keyword>
<evidence type="ECO:0000256" key="3">
    <source>
        <dbReference type="ARBA" id="ARBA00022448"/>
    </source>
</evidence>
<evidence type="ECO:0000259" key="10">
    <source>
        <dbReference type="PROSITE" id="PS51007"/>
    </source>
</evidence>
<comment type="caution">
    <text evidence="11">The sequence shown here is derived from an EMBL/GenBank/DDBJ whole genome shotgun (WGS) entry which is preliminary data.</text>
</comment>
<evidence type="ECO:0000256" key="7">
    <source>
        <dbReference type="ARBA" id="ARBA00023004"/>
    </source>
</evidence>
<dbReference type="SUPFAM" id="SSF46626">
    <property type="entry name" value="Cytochrome c"/>
    <property type="match status" value="1"/>
</dbReference>
<organism evidence="11 12">
    <name type="scientific">Romeriopsis navalis LEGE 11480</name>
    <dbReference type="NCBI Taxonomy" id="2777977"/>
    <lineage>
        <taxon>Bacteria</taxon>
        <taxon>Bacillati</taxon>
        <taxon>Cyanobacteriota</taxon>
        <taxon>Cyanophyceae</taxon>
        <taxon>Leptolyngbyales</taxon>
        <taxon>Leptolyngbyaceae</taxon>
        <taxon>Romeriopsis</taxon>
        <taxon>Romeriopsis navalis</taxon>
    </lineage>
</organism>
<evidence type="ECO:0000256" key="5">
    <source>
        <dbReference type="ARBA" id="ARBA00022723"/>
    </source>
</evidence>
<dbReference type="InterPro" id="IPR009056">
    <property type="entry name" value="Cyt_c-like_dom"/>
</dbReference>
<proteinExistence type="inferred from homology"/>
<accession>A0A928Z4M9</accession>
<comment type="similarity">
    <text evidence="2">Belongs to the cytochrome c family. PetJ subfamily.</text>
</comment>
<dbReference type="GO" id="GO:0009055">
    <property type="term" value="F:electron transfer activity"/>
    <property type="evidence" value="ECO:0007669"/>
    <property type="project" value="InterPro"/>
</dbReference>
<evidence type="ECO:0000313" key="12">
    <source>
        <dbReference type="Proteomes" id="UP000625316"/>
    </source>
</evidence>
<comment type="subcellular location">
    <subcellularLocation>
        <location evidence="1">Cellular thylakoid lumen</location>
    </subcellularLocation>
</comment>
<dbReference type="InterPro" id="IPR023655">
    <property type="entry name" value="Cyt_C6"/>
</dbReference>
<reference evidence="11" key="1">
    <citation type="submission" date="2020-10" db="EMBL/GenBank/DDBJ databases">
        <authorList>
            <person name="Castelo-Branco R."/>
            <person name="Eusebio N."/>
            <person name="Adriana R."/>
            <person name="Vieira A."/>
            <person name="Brugerolle De Fraissinette N."/>
            <person name="Rezende De Castro R."/>
            <person name="Schneider M.P."/>
            <person name="Vasconcelos V."/>
            <person name="Leao P.N."/>
        </authorList>
    </citation>
    <scope>NUCLEOTIDE SEQUENCE</scope>
    <source>
        <strain evidence="11">LEGE 11480</strain>
    </source>
</reference>
<dbReference type="InterPro" id="IPR008168">
    <property type="entry name" value="Cyt_C_IC"/>
</dbReference>
<dbReference type="PRINTS" id="PR00605">
    <property type="entry name" value="CYTCHROMECIC"/>
</dbReference>
<keyword evidence="4 9" id="KW-0349">Heme</keyword>
<keyword evidence="6" id="KW-0249">Electron transport</keyword>
<dbReference type="GO" id="GO:0005506">
    <property type="term" value="F:iron ion binding"/>
    <property type="evidence" value="ECO:0007669"/>
    <property type="project" value="InterPro"/>
</dbReference>
<dbReference type="PROSITE" id="PS51007">
    <property type="entry name" value="CYTC"/>
    <property type="match status" value="1"/>
</dbReference>
<name>A0A928Z4M9_9CYAN</name>
<evidence type="ECO:0000313" key="11">
    <source>
        <dbReference type="EMBL" id="MBE9032791.1"/>
    </source>
</evidence>
<dbReference type="PANTHER" id="PTHR34688">
    <property type="entry name" value="CYTOCHROME C6, CHLOROPLASTIC"/>
    <property type="match status" value="1"/>
</dbReference>
<evidence type="ECO:0000256" key="6">
    <source>
        <dbReference type="ARBA" id="ARBA00022982"/>
    </source>
</evidence>
<evidence type="ECO:0000256" key="8">
    <source>
        <dbReference type="ARBA" id="ARBA00023078"/>
    </source>
</evidence>
<evidence type="ECO:0000256" key="2">
    <source>
        <dbReference type="ARBA" id="ARBA00009650"/>
    </source>
</evidence>
<dbReference type="PANTHER" id="PTHR34688:SF2">
    <property type="entry name" value="CYTOCHROME C6, CHLOROPLASTIC"/>
    <property type="match status" value="1"/>
</dbReference>
<dbReference type="Proteomes" id="UP000625316">
    <property type="component" value="Unassembled WGS sequence"/>
</dbReference>
<evidence type="ECO:0000256" key="4">
    <source>
        <dbReference type="ARBA" id="ARBA00022617"/>
    </source>
</evidence>
<dbReference type="Pfam" id="PF13442">
    <property type="entry name" value="Cytochrome_CBB3"/>
    <property type="match status" value="1"/>
</dbReference>
<dbReference type="GO" id="GO:0020037">
    <property type="term" value="F:heme binding"/>
    <property type="evidence" value="ECO:0007669"/>
    <property type="project" value="InterPro"/>
</dbReference>
<keyword evidence="3" id="KW-0813">Transport</keyword>
<evidence type="ECO:0000256" key="9">
    <source>
        <dbReference type="PROSITE-ProRule" id="PRU00433"/>
    </source>
</evidence>
<feature type="domain" description="Cytochrome c" evidence="10">
    <location>
        <begin position="12"/>
        <end position="92"/>
    </location>
</feature>
<evidence type="ECO:0000256" key="1">
    <source>
        <dbReference type="ARBA" id="ARBA00004518"/>
    </source>
</evidence>
<keyword evidence="8" id="KW-0793">Thylakoid</keyword>
<sequence>MPGAMAPAVAATGLELGATVFEAQCAACHVGGGNIIRRGKNLKSKALERNHVDTLELVKQLVIEGKGNMSAYGDRLTEAEIDAVSAYVLAQAAAGWPGN</sequence>
<dbReference type="EMBL" id="JADEXQ010000125">
    <property type="protein sequence ID" value="MBE9032791.1"/>
    <property type="molecule type" value="Genomic_DNA"/>
</dbReference>
<gene>
    <name evidence="11" type="ORF">IQ266_23930</name>
</gene>
<keyword evidence="5 9" id="KW-0479">Metal-binding</keyword>